<dbReference type="SUPFAM" id="SSF51905">
    <property type="entry name" value="FAD/NAD(P)-binding domain"/>
    <property type="match status" value="1"/>
</dbReference>
<dbReference type="InterPro" id="IPR007867">
    <property type="entry name" value="GMC_OxRtase_C"/>
</dbReference>
<dbReference type="PANTHER" id="PTHR43827">
    <property type="entry name" value="2,5-DIKETO-D-GLUCONIC ACID REDUCTASE"/>
    <property type="match status" value="1"/>
</dbReference>
<dbReference type="InterPro" id="IPR036812">
    <property type="entry name" value="NAD(P)_OxRdtase_dom_sf"/>
</dbReference>
<dbReference type="PRINTS" id="PR00069">
    <property type="entry name" value="ALDKETRDTASE"/>
</dbReference>
<evidence type="ECO:0000313" key="6">
    <source>
        <dbReference type="EMBL" id="CAE7918490.1"/>
    </source>
</evidence>
<dbReference type="PROSITE" id="PS00062">
    <property type="entry name" value="ALDOKETO_REDUCTASE_2"/>
    <property type="match status" value="1"/>
</dbReference>
<dbReference type="OrthoDB" id="416253at2759"/>
<dbReference type="SUPFAM" id="SSF51430">
    <property type="entry name" value="NAD(P)-linked oxidoreductase"/>
    <property type="match status" value="1"/>
</dbReference>
<reference evidence="6" key="1">
    <citation type="submission" date="2021-02" db="EMBL/GenBank/DDBJ databases">
        <authorList>
            <person name="Dougan E. K."/>
            <person name="Rhodes N."/>
            <person name="Thang M."/>
            <person name="Chan C."/>
        </authorList>
    </citation>
    <scope>NUCLEOTIDE SEQUENCE</scope>
</reference>
<keyword evidence="7" id="KW-1185">Reference proteome</keyword>
<evidence type="ECO:0000259" key="5">
    <source>
        <dbReference type="Pfam" id="PF05199"/>
    </source>
</evidence>
<dbReference type="InterPro" id="IPR020471">
    <property type="entry name" value="AKR"/>
</dbReference>
<keyword evidence="2" id="KW-0521">NADP</keyword>
<evidence type="ECO:0000256" key="3">
    <source>
        <dbReference type="ARBA" id="ARBA00023002"/>
    </source>
</evidence>
<feature type="domain" description="Glucose-methanol-choline oxidoreductase C-terminal" evidence="5">
    <location>
        <begin position="447"/>
        <end position="491"/>
    </location>
</feature>
<dbReference type="Pfam" id="PF00248">
    <property type="entry name" value="Aldo_ket_red"/>
    <property type="match status" value="1"/>
</dbReference>
<proteinExistence type="inferred from homology"/>
<feature type="domain" description="NADP-dependent oxidoreductase" evidence="4">
    <location>
        <begin position="540"/>
        <end position="792"/>
    </location>
</feature>
<comment type="caution">
    <text evidence="6">The sequence shown here is derived from an EMBL/GenBank/DDBJ whole genome shotgun (WGS) entry which is preliminary data.</text>
</comment>
<dbReference type="Gene3D" id="3.20.20.100">
    <property type="entry name" value="NADP-dependent oxidoreductase domain"/>
    <property type="match status" value="1"/>
</dbReference>
<keyword evidence="3" id="KW-0560">Oxidoreductase</keyword>
<dbReference type="EMBL" id="CAJNJA010076807">
    <property type="protein sequence ID" value="CAE7918490.1"/>
    <property type="molecule type" value="Genomic_DNA"/>
</dbReference>
<comment type="similarity">
    <text evidence="1">Belongs to the aldo/keto reductase family.</text>
</comment>
<dbReference type="InterPro" id="IPR023210">
    <property type="entry name" value="NADP_OxRdtase_dom"/>
</dbReference>
<protein>
    <recommendedName>
        <fullName evidence="8">Prostaglandin F synthase</fullName>
    </recommendedName>
</protein>
<evidence type="ECO:0000256" key="1">
    <source>
        <dbReference type="ARBA" id="ARBA00007905"/>
    </source>
</evidence>
<dbReference type="CDD" id="cd19071">
    <property type="entry name" value="AKR_AKR1-5-like"/>
    <property type="match status" value="1"/>
</dbReference>
<dbReference type="InterPro" id="IPR018170">
    <property type="entry name" value="Aldo/ket_reductase_CS"/>
</dbReference>
<dbReference type="AlphaFoldDB" id="A0A813BRK4"/>
<dbReference type="Pfam" id="PF05199">
    <property type="entry name" value="GMC_oxred_C"/>
    <property type="match status" value="1"/>
</dbReference>
<evidence type="ECO:0008006" key="8">
    <source>
        <dbReference type="Google" id="ProtNLM"/>
    </source>
</evidence>
<accession>A0A813BRK4</accession>
<evidence type="ECO:0000259" key="4">
    <source>
        <dbReference type="Pfam" id="PF00248"/>
    </source>
</evidence>
<dbReference type="PANTHER" id="PTHR43827:SF3">
    <property type="entry name" value="NADP-DEPENDENT OXIDOREDUCTASE DOMAIN-CONTAINING PROTEIN"/>
    <property type="match status" value="1"/>
</dbReference>
<sequence length="811" mass="90120">MALVHGTLTARDRQTGWSLLEHQDDLRRRIETSLAQYPISYLYDDEVEESHAVCLQLQGFQAFLRHIRRTLHESPRSQSLKALTQKFQTAAVPPSPMAELYELLDLSNDVPALAVVETIESVKPSRRYFQWQAACEAAKKPGKLECHEDKIREGLCRKARAQGLPVPSEEELQKQLSQIVRSGVDRGVEHAERAARLWSELSLDPEHLRWQRVRSLWKESGGEELLAQYQALDRAQGDDRRIHGSDFEATDARLAASLAVTLLQSRADLFPAAPNVGEAPDCEVKFLQGCTWHDSKRRVCGEVDVVVLAGRPGEEAWQGLAVAIVEMKSGWFELPSALLLQHTSKISGAHTGEAFLYWNSHRILLGDPYVFVATLIPRHPFVIGLDPELLRAVSKKLFQGNSVAPVEEDLVECEKLLNSLRANHHLRSRLSLSPHGLLQHPELKHRTARIHRDGSPGVVDSQLRVLGTTNLRVADTSVYPESPSGHSDAPARLVGELCARFVLRDIARATDQVKEHAGGPAVQLRGYRGVRMPLRGFGTNGVQGEKVRQSLTSFFQLGGRMVDTAVLYENHVDIGRVVANSKIPREEVFIVSKIPPTQMGLDESYEAVLRSVKELGTHLDLVLLHWPSNFDKKDPLPACASVSWRACRAAAWKGLERAYMEGKVRALGVSNFGVKHLSALLADGPSLPIAVNQIELHPWWPQLALRKYCKEKHIALMAYGSLGSSLLGGATLRSPAVAKVSKRVGRSPAQVLLRWAVQQGVAVIPSTSSDKRMAENLKLFGWELTDTDMRDLEVGPADRMRIFLPDPDEAP</sequence>
<dbReference type="Gene3D" id="3.50.50.60">
    <property type="entry name" value="FAD/NAD(P)-binding domain"/>
    <property type="match status" value="1"/>
</dbReference>
<evidence type="ECO:0000256" key="2">
    <source>
        <dbReference type="ARBA" id="ARBA00022857"/>
    </source>
</evidence>
<evidence type="ECO:0000313" key="7">
    <source>
        <dbReference type="Proteomes" id="UP000601435"/>
    </source>
</evidence>
<dbReference type="InterPro" id="IPR036188">
    <property type="entry name" value="FAD/NAD-bd_sf"/>
</dbReference>
<organism evidence="6 7">
    <name type="scientific">Symbiodinium necroappetens</name>
    <dbReference type="NCBI Taxonomy" id="1628268"/>
    <lineage>
        <taxon>Eukaryota</taxon>
        <taxon>Sar</taxon>
        <taxon>Alveolata</taxon>
        <taxon>Dinophyceae</taxon>
        <taxon>Suessiales</taxon>
        <taxon>Symbiodiniaceae</taxon>
        <taxon>Symbiodinium</taxon>
    </lineage>
</organism>
<gene>
    <name evidence="6" type="ORF">SNEC2469_LOCUS31557</name>
</gene>
<name>A0A813BRK4_9DINO</name>
<dbReference type="GO" id="GO:0016616">
    <property type="term" value="F:oxidoreductase activity, acting on the CH-OH group of donors, NAD or NADP as acceptor"/>
    <property type="evidence" value="ECO:0007669"/>
    <property type="project" value="UniProtKB-ARBA"/>
</dbReference>
<dbReference type="Proteomes" id="UP000601435">
    <property type="component" value="Unassembled WGS sequence"/>
</dbReference>